<proteinExistence type="predicted"/>
<gene>
    <name evidence="1" type="ordered locus">CT1081</name>
</gene>
<reference evidence="1 2" key="1">
    <citation type="journal article" date="2002" name="Proc. Natl. Acad. Sci. U.S.A.">
        <title>The complete genome sequence of Chlorobium tepidum TLS, a photosynthetic, anaerobic, green-sulfur bacterium.</title>
        <authorList>
            <person name="Eisen J.A."/>
            <person name="Nelson K.E."/>
            <person name="Paulsen I.T."/>
            <person name="Heidelberg J.F."/>
            <person name="Wu M."/>
            <person name="Dodson R.J."/>
            <person name="Deboy R."/>
            <person name="Gwinn M.L."/>
            <person name="Nelson W.C."/>
            <person name="Haft D.H."/>
            <person name="Hickey E.K."/>
            <person name="Peterson J.D."/>
            <person name="Durkin A.S."/>
            <person name="Kolonay J.L."/>
            <person name="Yang F."/>
            <person name="Holt I."/>
            <person name="Umayam L.A."/>
            <person name="Mason T."/>
            <person name="Brenner M."/>
            <person name="Shea T.P."/>
            <person name="Parksey D."/>
            <person name="Nierman W.C."/>
            <person name="Feldblyum T.V."/>
            <person name="Hansen C.L."/>
            <person name="Craven M.B."/>
            <person name="Radune D."/>
            <person name="Vamathevan J."/>
            <person name="Khouri H."/>
            <person name="White O."/>
            <person name="Gruber T.M."/>
            <person name="Ketchum K.A."/>
            <person name="Venter J.C."/>
            <person name="Tettelin H."/>
            <person name="Bryant D.A."/>
            <person name="Fraser C.M."/>
        </authorList>
    </citation>
    <scope>NUCLEOTIDE SEQUENCE [LARGE SCALE GENOMIC DNA]</scope>
    <source>
        <strain evidence="2">ATCC 49652 / DSM 12025 / NBRC 103806 / TLS</strain>
    </source>
</reference>
<protein>
    <submittedName>
        <fullName evidence="1">Uncharacterized protein</fullName>
    </submittedName>
</protein>
<dbReference type="EMBL" id="AE006470">
    <property type="protein sequence ID" value="AAM72314.1"/>
    <property type="molecule type" value="Genomic_DNA"/>
</dbReference>
<dbReference type="AlphaFoldDB" id="Q8KDG9"/>
<sequence length="43" mass="4902">MTVFMMRYTDKTHQQLLNHAAPAIKHSMMSPGACRLRIISSVQ</sequence>
<evidence type="ECO:0000313" key="2">
    <source>
        <dbReference type="Proteomes" id="UP000001007"/>
    </source>
</evidence>
<dbReference type="Proteomes" id="UP000001007">
    <property type="component" value="Chromosome"/>
</dbReference>
<dbReference type="EnsemblBacteria" id="AAM72314">
    <property type="protein sequence ID" value="AAM72314"/>
    <property type="gene ID" value="CT1081"/>
</dbReference>
<organism evidence="1 2">
    <name type="scientific">Chlorobaculum tepidum (strain ATCC 49652 / DSM 12025 / NBRC 103806 / TLS)</name>
    <name type="common">Chlorobium tepidum</name>
    <dbReference type="NCBI Taxonomy" id="194439"/>
    <lineage>
        <taxon>Bacteria</taxon>
        <taxon>Pseudomonadati</taxon>
        <taxon>Chlorobiota</taxon>
        <taxon>Chlorobiia</taxon>
        <taxon>Chlorobiales</taxon>
        <taxon>Chlorobiaceae</taxon>
        <taxon>Chlorobaculum</taxon>
    </lineage>
</organism>
<name>Q8KDG9_CHLTE</name>
<dbReference type="HOGENOM" id="CLU_3231425_0_0_10"/>
<dbReference type="STRING" id="194439.CT1081"/>
<dbReference type="KEGG" id="cte:CT1081"/>
<keyword evidence="2" id="KW-1185">Reference proteome</keyword>
<evidence type="ECO:0000313" key="1">
    <source>
        <dbReference type="EMBL" id="AAM72314.1"/>
    </source>
</evidence>
<accession>Q8KDG9</accession>